<feature type="transmembrane region" description="Helical" evidence="2">
    <location>
        <begin position="302"/>
        <end position="323"/>
    </location>
</feature>
<dbReference type="InterPro" id="IPR036938">
    <property type="entry name" value="PAP2/HPO_sf"/>
</dbReference>
<feature type="compositionally biased region" description="Basic and acidic residues" evidence="1">
    <location>
        <begin position="128"/>
        <end position="141"/>
    </location>
</feature>
<feature type="transmembrane region" description="Helical" evidence="2">
    <location>
        <begin position="366"/>
        <end position="387"/>
    </location>
</feature>
<protein>
    <submittedName>
        <fullName evidence="3">Phosphoesterase</fullName>
    </submittedName>
</protein>
<accession>A0A430FBX8</accession>
<dbReference type="AlphaFoldDB" id="A0A430FBX8"/>
<evidence type="ECO:0000313" key="3">
    <source>
        <dbReference type="EMBL" id="RSX50292.1"/>
    </source>
</evidence>
<feature type="transmembrane region" description="Helical" evidence="2">
    <location>
        <begin position="407"/>
        <end position="426"/>
    </location>
</feature>
<dbReference type="EMBL" id="QXGJ01000008">
    <property type="protein sequence ID" value="RSX50292.1"/>
    <property type="molecule type" value="Genomic_DNA"/>
</dbReference>
<sequence length="450" mass="46267">MASASSRHPHYPGLGPVGSKVVTMSDKKPSNLYFEPLDPEPVDSSATQPISPQSIPPATSGGTPERSGGLSPLEAAALGLDGEPSGTLASLAQVADDADDDAPRSRRGRSSGKGGRRGNASTPAVDPRMPRDRSDDPLTDRPRTSSVILCVVFGIALLAIAAAVYLVGVGTVGGQEYDNLAVDGFSNALPGWLAALCAPLATSVTLGPLTIPVMAFTDVAFGVVAVIVAVSRKRWRAIVQLVAFAVVAFAAAELLKHLLPRKVYDVSMIKVDGNTAPSGHMTMVVVAALALLCVVPRVWRALVAVIAAVYASLSGMALLVGGWHRPCDVIMATALASGLAFLALAFTRASGMDEPGTRVSSASIQIVGTVMIVGGIMAVAYGLYVVWQLAPGLQYSAKWASSAAHGSAGILICASVALTFGLMLAMRHITAAPLSKIGLVGAPPAPPRKR</sequence>
<dbReference type="Gene3D" id="1.20.144.10">
    <property type="entry name" value="Phosphatidic acid phosphatase type 2/haloperoxidase"/>
    <property type="match status" value="1"/>
</dbReference>
<proteinExistence type="predicted"/>
<evidence type="ECO:0000256" key="2">
    <source>
        <dbReference type="SAM" id="Phobius"/>
    </source>
</evidence>
<feature type="compositionally biased region" description="Basic residues" evidence="1">
    <location>
        <begin position="105"/>
        <end position="116"/>
    </location>
</feature>
<dbReference type="Proteomes" id="UP000288607">
    <property type="component" value="Unassembled WGS sequence"/>
</dbReference>
<gene>
    <name evidence="3" type="ORF">D2E23_1615</name>
</gene>
<comment type="caution">
    <text evidence="3">The sequence shown here is derived from an EMBL/GenBank/DDBJ whole genome shotgun (WGS) entry which is preliminary data.</text>
</comment>
<keyword evidence="2" id="KW-0812">Transmembrane</keyword>
<reference evidence="3 4" key="1">
    <citation type="submission" date="2018-09" db="EMBL/GenBank/DDBJ databases">
        <title>Characterization of the phylogenetic diversity of five novel species belonging to the genus Bifidobacterium.</title>
        <authorList>
            <person name="Lugli G.A."/>
            <person name="Duranti S."/>
            <person name="Milani C."/>
        </authorList>
    </citation>
    <scope>NUCLEOTIDE SEQUENCE [LARGE SCALE GENOMIC DNA]</scope>
    <source>
        <strain evidence="3 4">2028B</strain>
    </source>
</reference>
<feature type="transmembrane region" description="Helical" evidence="2">
    <location>
        <begin position="237"/>
        <end position="255"/>
    </location>
</feature>
<feature type="transmembrane region" description="Helical" evidence="2">
    <location>
        <begin position="147"/>
        <end position="168"/>
    </location>
</feature>
<dbReference type="SUPFAM" id="SSF48317">
    <property type="entry name" value="Acid phosphatase/Vanadium-dependent haloperoxidase"/>
    <property type="match status" value="1"/>
</dbReference>
<feature type="transmembrane region" description="Helical" evidence="2">
    <location>
        <begin position="275"/>
        <end position="295"/>
    </location>
</feature>
<keyword evidence="4" id="KW-1185">Reference proteome</keyword>
<feature type="transmembrane region" description="Helical" evidence="2">
    <location>
        <begin position="209"/>
        <end position="230"/>
    </location>
</feature>
<feature type="compositionally biased region" description="Polar residues" evidence="1">
    <location>
        <begin position="44"/>
        <end position="62"/>
    </location>
</feature>
<evidence type="ECO:0000313" key="4">
    <source>
        <dbReference type="Proteomes" id="UP000288607"/>
    </source>
</evidence>
<keyword evidence="2" id="KW-1133">Transmembrane helix</keyword>
<name>A0A430FBX8_9BIFI</name>
<organism evidence="3 4">
    <name type="scientific">Bifidobacterium callimiconis</name>
    <dbReference type="NCBI Taxonomy" id="2306973"/>
    <lineage>
        <taxon>Bacteria</taxon>
        <taxon>Bacillati</taxon>
        <taxon>Actinomycetota</taxon>
        <taxon>Actinomycetes</taxon>
        <taxon>Bifidobacteriales</taxon>
        <taxon>Bifidobacteriaceae</taxon>
        <taxon>Bifidobacterium</taxon>
    </lineage>
</organism>
<feature type="region of interest" description="Disordered" evidence="1">
    <location>
        <begin position="1"/>
        <end position="141"/>
    </location>
</feature>
<feature type="transmembrane region" description="Helical" evidence="2">
    <location>
        <begin position="329"/>
        <end position="346"/>
    </location>
</feature>
<evidence type="ECO:0000256" key="1">
    <source>
        <dbReference type="SAM" id="MobiDB-lite"/>
    </source>
</evidence>
<keyword evidence="2" id="KW-0472">Membrane</keyword>